<dbReference type="STRING" id="36849.OXPF_14660"/>
<comment type="subunit">
    <text evidence="12">Forms a complex with SecD. Part of the essential Sec protein translocation apparatus which comprises SecA, SecYEG and auxiliary proteins SecDF. Other proteins may also be involved.</text>
</comment>
<dbReference type="PANTHER" id="PTHR30081">
    <property type="entry name" value="PROTEIN-EXPORT MEMBRANE PROTEIN SEC"/>
    <property type="match status" value="1"/>
</dbReference>
<dbReference type="FunFam" id="1.20.1640.10:FF:000024">
    <property type="entry name" value="Multifunctional fusion protein"/>
    <property type="match status" value="1"/>
</dbReference>
<proteinExistence type="inferred from homology"/>
<gene>
    <name evidence="12 14" type="primary">secF</name>
    <name evidence="14" type="ORF">OXPF_14660</name>
</gene>
<sequence length="290" mass="31479">MLKIVEKSRLWITISVVVIAIGLGFLIFRGLNLGIDFAGGTIMQVDLKTQVNTEEIREIAAKYVSDASVQSVDATGIMIRSSSITNEQVESLKNEINTLYKIDSSSWSTETVGPSIGAELSRNALYAIILASVAMLIYVAVRFELNFGIAAIITLIHDILFTVGVYAVLQIPINSAFIAAILTVVGYSINDTIVIFDRIRENSKTNRKASLEELANASITQSLSRSINTVLTTLFTITALYFIGVSAVKELALPLILGIASGSYSSIFIATPIWLILRKRSNVKKGLVNA</sequence>
<evidence type="ECO:0000256" key="4">
    <source>
        <dbReference type="ARBA" id="ARBA00022692"/>
    </source>
</evidence>
<evidence type="ECO:0000256" key="6">
    <source>
        <dbReference type="ARBA" id="ARBA00022989"/>
    </source>
</evidence>
<keyword evidence="7 12" id="KW-0811">Translocation</keyword>
<evidence type="ECO:0000256" key="10">
    <source>
        <dbReference type="ARBA" id="ARBA00060856"/>
    </source>
</evidence>
<evidence type="ECO:0000256" key="3">
    <source>
        <dbReference type="ARBA" id="ARBA00022475"/>
    </source>
</evidence>
<feature type="transmembrane region" description="Helical" evidence="12">
    <location>
        <begin position="175"/>
        <end position="196"/>
    </location>
</feature>
<evidence type="ECO:0000256" key="1">
    <source>
        <dbReference type="ARBA" id="ARBA00004651"/>
    </source>
</evidence>
<comment type="subcellular location">
    <subcellularLocation>
        <location evidence="1 12">Cell membrane</location>
        <topology evidence="1 12">Multi-pass membrane protein</topology>
    </subcellularLocation>
</comment>
<protein>
    <recommendedName>
        <fullName evidence="12">Protein-export membrane protein SecF</fullName>
    </recommendedName>
</protein>
<evidence type="ECO:0000256" key="2">
    <source>
        <dbReference type="ARBA" id="ARBA00022448"/>
    </source>
</evidence>
<feature type="transmembrane region" description="Helical" evidence="12">
    <location>
        <begin position="124"/>
        <end position="141"/>
    </location>
</feature>
<evidence type="ECO:0000256" key="12">
    <source>
        <dbReference type="HAMAP-Rule" id="MF_01464"/>
    </source>
</evidence>
<comment type="function">
    <text evidence="9 12">Part of the Sec protein translocase complex. Interacts with the SecYEG preprotein conducting channel. SecDF uses the proton motive force (PMF) to complete protein translocation after the ATP-dependent function of SecA.</text>
</comment>
<dbReference type="OrthoDB" id="9805019at2"/>
<dbReference type="InterPro" id="IPR022645">
    <property type="entry name" value="SecD/SecF_bac"/>
</dbReference>
<keyword evidence="5 12" id="KW-0653">Protein transport</keyword>
<name>A0A0P9AHQ3_9CLOT</name>
<comment type="caution">
    <text evidence="14">The sequence shown here is derived from an EMBL/GenBank/DDBJ whole genome shotgun (WGS) entry which is preliminary data.</text>
</comment>
<evidence type="ECO:0000259" key="13">
    <source>
        <dbReference type="Pfam" id="PF02355"/>
    </source>
</evidence>
<dbReference type="Gene3D" id="1.20.1640.10">
    <property type="entry name" value="Multidrug efflux transporter AcrB transmembrane domain"/>
    <property type="match status" value="1"/>
</dbReference>
<feature type="transmembrane region" description="Helical" evidence="12">
    <location>
        <begin position="12"/>
        <end position="31"/>
    </location>
</feature>
<dbReference type="GO" id="GO:0065002">
    <property type="term" value="P:intracellular protein transmembrane transport"/>
    <property type="evidence" value="ECO:0007669"/>
    <property type="project" value="UniProtKB-UniRule"/>
</dbReference>
<dbReference type="InterPro" id="IPR005665">
    <property type="entry name" value="SecF_bac"/>
</dbReference>
<feature type="transmembrane region" description="Helical" evidence="12">
    <location>
        <begin position="251"/>
        <end position="277"/>
    </location>
</feature>
<evidence type="ECO:0000256" key="11">
    <source>
        <dbReference type="ARBA" id="ARBA00061053"/>
    </source>
</evidence>
<dbReference type="InterPro" id="IPR022646">
    <property type="entry name" value="SecD/SecF_CS"/>
</dbReference>
<feature type="domain" description="Protein export membrane protein SecD/SecF C-terminal" evidence="13">
    <location>
        <begin position="97"/>
        <end position="279"/>
    </location>
</feature>
<keyword evidence="6 12" id="KW-1133">Transmembrane helix</keyword>
<evidence type="ECO:0000256" key="7">
    <source>
        <dbReference type="ARBA" id="ARBA00023010"/>
    </source>
</evidence>
<keyword evidence="15" id="KW-1185">Reference proteome</keyword>
<dbReference type="NCBIfam" id="TIGR00916">
    <property type="entry name" value="2A0604s01"/>
    <property type="match status" value="1"/>
</dbReference>
<comment type="similarity">
    <text evidence="12">Belongs to the SecD/SecF family. SecF subfamily.</text>
</comment>
<accession>A0A0P9AHQ3</accession>
<dbReference type="NCBIfam" id="TIGR00966">
    <property type="entry name" value="transloc_SecF"/>
    <property type="match status" value="1"/>
</dbReference>
<feature type="transmembrane region" description="Helical" evidence="12">
    <location>
        <begin position="227"/>
        <end position="245"/>
    </location>
</feature>
<dbReference type="InterPro" id="IPR022813">
    <property type="entry name" value="SecD/SecF_arch_bac"/>
</dbReference>
<comment type="similarity">
    <text evidence="11">In the N-terminal section; belongs to the SecD/SecF family. SecD subfamily.</text>
</comment>
<keyword evidence="3 12" id="KW-1003">Cell membrane</keyword>
<dbReference type="AlphaFoldDB" id="A0A0P9AHQ3"/>
<keyword evidence="4 12" id="KW-0812">Transmembrane</keyword>
<dbReference type="PRINTS" id="PR01755">
    <property type="entry name" value="SECFTRNLCASE"/>
</dbReference>
<dbReference type="InterPro" id="IPR048634">
    <property type="entry name" value="SecD_SecF_C"/>
</dbReference>
<dbReference type="PANTHER" id="PTHR30081:SF8">
    <property type="entry name" value="PROTEIN TRANSLOCASE SUBUNIT SECF"/>
    <property type="match status" value="1"/>
</dbReference>
<evidence type="ECO:0000256" key="8">
    <source>
        <dbReference type="ARBA" id="ARBA00023136"/>
    </source>
</evidence>
<dbReference type="Pfam" id="PF02355">
    <property type="entry name" value="SecD_SecF_C"/>
    <property type="match status" value="1"/>
</dbReference>
<comment type="similarity">
    <text evidence="10">In the C-terminal section; belongs to the SecD/SecF family. SecF subfamily.</text>
</comment>
<dbReference type="GO" id="GO:0043952">
    <property type="term" value="P:protein transport by the Sec complex"/>
    <property type="evidence" value="ECO:0007669"/>
    <property type="project" value="UniProtKB-UniRule"/>
</dbReference>
<dbReference type="Pfam" id="PF07549">
    <property type="entry name" value="Sec_GG"/>
    <property type="match status" value="1"/>
</dbReference>
<dbReference type="EMBL" id="LKET01000028">
    <property type="protein sequence ID" value="KPU44988.1"/>
    <property type="molecule type" value="Genomic_DNA"/>
</dbReference>
<dbReference type="GO" id="GO:0015450">
    <property type="term" value="F:protein-transporting ATPase activity"/>
    <property type="evidence" value="ECO:0007669"/>
    <property type="project" value="InterPro"/>
</dbReference>
<evidence type="ECO:0000313" key="14">
    <source>
        <dbReference type="EMBL" id="KPU44988.1"/>
    </source>
</evidence>
<dbReference type="PATRIC" id="fig|36849.3.peg.1554"/>
<dbReference type="GO" id="GO:0006605">
    <property type="term" value="P:protein targeting"/>
    <property type="evidence" value="ECO:0007669"/>
    <property type="project" value="UniProtKB-UniRule"/>
</dbReference>
<dbReference type="GO" id="GO:0005886">
    <property type="term" value="C:plasma membrane"/>
    <property type="evidence" value="ECO:0007669"/>
    <property type="project" value="UniProtKB-SubCell"/>
</dbReference>
<evidence type="ECO:0000313" key="15">
    <source>
        <dbReference type="Proteomes" id="UP000050326"/>
    </source>
</evidence>
<dbReference type="InterPro" id="IPR055344">
    <property type="entry name" value="SecD_SecF_C_bact"/>
</dbReference>
<evidence type="ECO:0000256" key="5">
    <source>
        <dbReference type="ARBA" id="ARBA00022927"/>
    </source>
</evidence>
<keyword evidence="2 12" id="KW-0813">Transport</keyword>
<reference evidence="14 15" key="1">
    <citation type="submission" date="2015-09" db="EMBL/GenBank/DDBJ databases">
        <title>Genome sequence of Oxobacter pfennigii DSM 3222.</title>
        <authorList>
            <person name="Poehlein A."/>
            <person name="Bengelsdorf F.R."/>
            <person name="Schiel-Bengelsdorf B."/>
            <person name="Duerre P."/>
            <person name="Daniel R."/>
        </authorList>
    </citation>
    <scope>NUCLEOTIDE SEQUENCE [LARGE SCALE GENOMIC DNA]</scope>
    <source>
        <strain evidence="14 15">DSM 3222</strain>
    </source>
</reference>
<dbReference type="SUPFAM" id="SSF82866">
    <property type="entry name" value="Multidrug efflux transporter AcrB transmembrane domain"/>
    <property type="match status" value="1"/>
</dbReference>
<feature type="transmembrane region" description="Helical" evidence="12">
    <location>
        <begin position="148"/>
        <end position="169"/>
    </location>
</feature>
<keyword evidence="8 12" id="KW-0472">Membrane</keyword>
<evidence type="ECO:0000256" key="9">
    <source>
        <dbReference type="ARBA" id="ARBA00059018"/>
    </source>
</evidence>
<organism evidence="14 15">
    <name type="scientific">Oxobacter pfennigii</name>
    <dbReference type="NCBI Taxonomy" id="36849"/>
    <lineage>
        <taxon>Bacteria</taxon>
        <taxon>Bacillati</taxon>
        <taxon>Bacillota</taxon>
        <taxon>Clostridia</taxon>
        <taxon>Eubacteriales</taxon>
        <taxon>Clostridiaceae</taxon>
        <taxon>Oxobacter</taxon>
    </lineage>
</organism>
<dbReference type="Proteomes" id="UP000050326">
    <property type="component" value="Unassembled WGS sequence"/>
</dbReference>
<dbReference type="RefSeq" id="WP_054874534.1">
    <property type="nucleotide sequence ID" value="NZ_LKET01000028.1"/>
</dbReference>
<dbReference type="HAMAP" id="MF_01464_B">
    <property type="entry name" value="SecF_B"/>
    <property type="match status" value="1"/>
</dbReference>